<dbReference type="PROSITE" id="PS50850">
    <property type="entry name" value="MFS"/>
    <property type="match status" value="1"/>
</dbReference>
<sequence length="415" mass="43597">MRTVRRWAAETAGGLPAGFWYLWTGTLINRIGSFVLILLSVYLTHERHFTPTFAGLVIGLWGAGGALGTLLGGVLADRWGRKPTYLTFLYTSAALMLALGFAQSAPIVAGTVFVLGMAAEGSRPAMSALMIDIVGPHERLRAFSLNYWVINLGFAFSAIAAGALASVDYLLIFIGDAATTAAAATVVAIKVRDTHRSTRAPRPAAPTPAAGSLFSVFTDRVFLGFFACNLLLALVFMQHISTLPLAMAADGLSTGTYGLVIALNGILIVAGQLFVPKLLRHLPRAHALALGAVLVGVGFALTAFAGTAWFYAISVVIWTLGEMADAPSKSALLADLSPSWMRGRYQGASSLAWSMASFGAPIIGAAVQQHLGNATLWLGCLVVSLIVAAGHLLMAPAREHRVVELRAAEAVAPAI</sequence>
<keyword evidence="2" id="KW-0813">Transport</keyword>
<keyword evidence="6 7" id="KW-0472">Membrane</keyword>
<evidence type="ECO:0000256" key="1">
    <source>
        <dbReference type="ARBA" id="ARBA00004651"/>
    </source>
</evidence>
<dbReference type="InterPro" id="IPR050171">
    <property type="entry name" value="MFS_Transporters"/>
</dbReference>
<dbReference type="SUPFAM" id="SSF103473">
    <property type="entry name" value="MFS general substrate transporter"/>
    <property type="match status" value="1"/>
</dbReference>
<keyword evidence="4 7" id="KW-0812">Transmembrane</keyword>
<evidence type="ECO:0000313" key="9">
    <source>
        <dbReference type="EMBL" id="GAA1811724.1"/>
    </source>
</evidence>
<dbReference type="PANTHER" id="PTHR23517:SF2">
    <property type="entry name" value="MULTIDRUG RESISTANCE PROTEIN MDTH"/>
    <property type="match status" value="1"/>
</dbReference>
<evidence type="ECO:0000256" key="7">
    <source>
        <dbReference type="SAM" id="Phobius"/>
    </source>
</evidence>
<protein>
    <submittedName>
        <fullName evidence="9">MFS transporter</fullName>
    </submittedName>
</protein>
<feature type="transmembrane region" description="Helical" evidence="7">
    <location>
        <begin position="221"/>
        <end position="240"/>
    </location>
</feature>
<proteinExistence type="predicted"/>
<dbReference type="Proteomes" id="UP001500218">
    <property type="component" value="Unassembled WGS sequence"/>
</dbReference>
<comment type="caution">
    <text evidence="9">The sequence shown here is derived from an EMBL/GenBank/DDBJ whole genome shotgun (WGS) entry which is preliminary data.</text>
</comment>
<dbReference type="InterPro" id="IPR011701">
    <property type="entry name" value="MFS"/>
</dbReference>
<keyword evidence="10" id="KW-1185">Reference proteome</keyword>
<feature type="transmembrane region" description="Helical" evidence="7">
    <location>
        <begin position="345"/>
        <end position="367"/>
    </location>
</feature>
<evidence type="ECO:0000256" key="3">
    <source>
        <dbReference type="ARBA" id="ARBA00022475"/>
    </source>
</evidence>
<dbReference type="RefSeq" id="WP_344133184.1">
    <property type="nucleotide sequence ID" value="NZ_BAAALT010000111.1"/>
</dbReference>
<comment type="subcellular location">
    <subcellularLocation>
        <location evidence="1">Cell membrane</location>
        <topology evidence="1">Multi-pass membrane protein</topology>
    </subcellularLocation>
</comment>
<dbReference type="InterPro" id="IPR036259">
    <property type="entry name" value="MFS_trans_sf"/>
</dbReference>
<evidence type="ECO:0000256" key="2">
    <source>
        <dbReference type="ARBA" id="ARBA00022448"/>
    </source>
</evidence>
<name>A0ABP4YD85_9ACTN</name>
<feature type="transmembrane region" description="Helical" evidence="7">
    <location>
        <begin position="88"/>
        <end position="119"/>
    </location>
</feature>
<feature type="transmembrane region" description="Helical" evidence="7">
    <location>
        <begin position="252"/>
        <end position="275"/>
    </location>
</feature>
<keyword evidence="3" id="KW-1003">Cell membrane</keyword>
<feature type="transmembrane region" description="Helical" evidence="7">
    <location>
        <begin position="374"/>
        <end position="394"/>
    </location>
</feature>
<keyword evidence="5 7" id="KW-1133">Transmembrane helix</keyword>
<evidence type="ECO:0000313" key="10">
    <source>
        <dbReference type="Proteomes" id="UP001500218"/>
    </source>
</evidence>
<organism evidence="9 10">
    <name type="scientific">Luedemannella flava</name>
    <dbReference type="NCBI Taxonomy" id="349316"/>
    <lineage>
        <taxon>Bacteria</taxon>
        <taxon>Bacillati</taxon>
        <taxon>Actinomycetota</taxon>
        <taxon>Actinomycetes</taxon>
        <taxon>Micromonosporales</taxon>
        <taxon>Micromonosporaceae</taxon>
        <taxon>Luedemannella</taxon>
    </lineage>
</organism>
<reference evidence="10" key="1">
    <citation type="journal article" date="2019" name="Int. J. Syst. Evol. Microbiol.">
        <title>The Global Catalogue of Microorganisms (GCM) 10K type strain sequencing project: providing services to taxonomists for standard genome sequencing and annotation.</title>
        <authorList>
            <consortium name="The Broad Institute Genomics Platform"/>
            <consortium name="The Broad Institute Genome Sequencing Center for Infectious Disease"/>
            <person name="Wu L."/>
            <person name="Ma J."/>
        </authorList>
    </citation>
    <scope>NUCLEOTIDE SEQUENCE [LARGE SCALE GENOMIC DNA]</scope>
    <source>
        <strain evidence="10">JCM 13250</strain>
    </source>
</reference>
<evidence type="ECO:0000259" key="8">
    <source>
        <dbReference type="PROSITE" id="PS50850"/>
    </source>
</evidence>
<accession>A0ABP4YD85</accession>
<dbReference type="EMBL" id="BAAALT010000111">
    <property type="protein sequence ID" value="GAA1811724.1"/>
    <property type="molecule type" value="Genomic_DNA"/>
</dbReference>
<dbReference type="Gene3D" id="1.20.1250.20">
    <property type="entry name" value="MFS general substrate transporter like domains"/>
    <property type="match status" value="1"/>
</dbReference>
<evidence type="ECO:0000256" key="6">
    <source>
        <dbReference type="ARBA" id="ARBA00023136"/>
    </source>
</evidence>
<dbReference type="PROSITE" id="PS00216">
    <property type="entry name" value="SUGAR_TRANSPORT_1"/>
    <property type="match status" value="1"/>
</dbReference>
<feature type="transmembrane region" description="Helical" evidence="7">
    <location>
        <begin position="53"/>
        <end position="76"/>
    </location>
</feature>
<dbReference type="InterPro" id="IPR005829">
    <property type="entry name" value="Sugar_transporter_CS"/>
</dbReference>
<feature type="transmembrane region" description="Helical" evidence="7">
    <location>
        <begin position="140"/>
        <end position="163"/>
    </location>
</feature>
<feature type="transmembrane region" description="Helical" evidence="7">
    <location>
        <begin position="20"/>
        <end position="41"/>
    </location>
</feature>
<dbReference type="PANTHER" id="PTHR23517">
    <property type="entry name" value="RESISTANCE PROTEIN MDTM, PUTATIVE-RELATED-RELATED"/>
    <property type="match status" value="1"/>
</dbReference>
<feature type="transmembrane region" description="Helical" evidence="7">
    <location>
        <begin position="169"/>
        <end position="189"/>
    </location>
</feature>
<feature type="domain" description="Major facilitator superfamily (MFS) profile" evidence="8">
    <location>
        <begin position="18"/>
        <end position="399"/>
    </location>
</feature>
<dbReference type="Pfam" id="PF07690">
    <property type="entry name" value="MFS_1"/>
    <property type="match status" value="1"/>
</dbReference>
<evidence type="ECO:0000256" key="5">
    <source>
        <dbReference type="ARBA" id="ARBA00022989"/>
    </source>
</evidence>
<feature type="transmembrane region" description="Helical" evidence="7">
    <location>
        <begin position="287"/>
        <end position="320"/>
    </location>
</feature>
<gene>
    <name evidence="9" type="ORF">GCM10009682_36370</name>
</gene>
<dbReference type="InterPro" id="IPR020846">
    <property type="entry name" value="MFS_dom"/>
</dbReference>
<evidence type="ECO:0000256" key="4">
    <source>
        <dbReference type="ARBA" id="ARBA00022692"/>
    </source>
</evidence>